<dbReference type="Gene3D" id="3.40.50.620">
    <property type="entry name" value="HUPs"/>
    <property type="match status" value="1"/>
</dbReference>
<dbReference type="GO" id="GO:0002144">
    <property type="term" value="C:cytosolic tRNA wobble base thiouridylase complex"/>
    <property type="evidence" value="ECO:0007669"/>
    <property type="project" value="TreeGrafter"/>
</dbReference>
<dbReference type="GO" id="GO:0002143">
    <property type="term" value="P:tRNA wobble position uridine thiolation"/>
    <property type="evidence" value="ECO:0007669"/>
    <property type="project" value="TreeGrafter"/>
</dbReference>
<keyword evidence="4 6" id="KW-0819">tRNA processing</keyword>
<dbReference type="STRING" id="1051890.A0A3N4LLL1"/>
<feature type="binding site" evidence="7">
    <location>
        <begin position="61"/>
        <end position="63"/>
    </location>
    <ligand>
        <name>ATP</name>
        <dbReference type="ChEBI" id="CHEBI:30616"/>
    </ligand>
</feature>
<evidence type="ECO:0000256" key="6">
    <source>
        <dbReference type="HAMAP-Rule" id="MF_03053"/>
    </source>
</evidence>
<dbReference type="AlphaFoldDB" id="A0A3N4LLL1"/>
<dbReference type="PANTHER" id="PTHR11807:SF12">
    <property type="entry name" value="CYTOPLASMIC TRNA 2-THIOLATION PROTEIN 1"/>
    <property type="match status" value="1"/>
</dbReference>
<keyword evidence="11" id="KW-0378">Hydrolase</keyword>
<feature type="binding site" evidence="7">
    <location>
        <position position="67"/>
    </location>
    <ligand>
        <name>ATP</name>
        <dbReference type="ChEBI" id="CHEBI:30616"/>
    </ligand>
</feature>
<dbReference type="GO" id="GO:0005524">
    <property type="term" value="F:ATP binding"/>
    <property type="evidence" value="ECO:0007669"/>
    <property type="project" value="UniProtKB-KW"/>
</dbReference>
<dbReference type="InterPro" id="IPR056369">
    <property type="entry name" value="CTU1-like_ATP-bd"/>
</dbReference>
<dbReference type="GO" id="GO:0000049">
    <property type="term" value="F:tRNA binding"/>
    <property type="evidence" value="ECO:0007669"/>
    <property type="project" value="UniProtKB-UniRule"/>
</dbReference>
<feature type="binding site" evidence="7">
    <location>
        <position position="171"/>
    </location>
    <ligand>
        <name>ATP</name>
        <dbReference type="ChEBI" id="CHEBI:30616"/>
    </ligand>
</feature>
<evidence type="ECO:0000256" key="7">
    <source>
        <dbReference type="PIRSR" id="PIRSR004976-51"/>
    </source>
</evidence>
<evidence type="ECO:0000313" key="11">
    <source>
        <dbReference type="EMBL" id="RPB21561.1"/>
    </source>
</evidence>
<dbReference type="FunCoup" id="A0A3N4LLL1">
    <property type="interactions" value="465"/>
</dbReference>
<feature type="domain" description="Cytoplasmic tRNA 2-thiolation protein 1 C-terminal" evidence="10">
    <location>
        <begin position="374"/>
        <end position="403"/>
    </location>
</feature>
<keyword evidence="5 6" id="KW-0694">RNA-binding</keyword>
<feature type="region of interest" description="Disordered" evidence="8">
    <location>
        <begin position="341"/>
        <end position="368"/>
    </location>
</feature>
<evidence type="ECO:0000259" key="9">
    <source>
        <dbReference type="Pfam" id="PF01171"/>
    </source>
</evidence>
<dbReference type="InterPro" id="IPR014729">
    <property type="entry name" value="Rossmann-like_a/b/a_fold"/>
</dbReference>
<sequence>MTARPQRRPACLQCPSPAKIKRPKNGHALCIAHFLSTFETEVLQTMETSGLFSRGETIAIGASGGKDSTVLASVLSTLNTRHNLGLNLHLLSIDEGIVGYRDHSLATVQRNARQYGLPLTVLSYRELYGWTMDDVVATVGKKSNCTYCGVFRRQALDRGCEMLNISHVVTGHNADDMAETVLMNLLRGDLPRLARCTAITTRSSSSSSSSSDASATVRRSKPLKYAYQKEIVLYAHHRKLDYFTTECTYAPEAFRGSARDLVKALERVRPTAIMDILRSGEAFAGLLRPTDGNRTLVPPQKCAEKECTCNEEDSLGTCSSTSFASGEGAMHIHEAQLRNLHHHHHHHHTTETPSPSSPSPKNPTAKRKQQLLRSCTQCGYLTSQDLCQACVMLQSLNRSRPAVMVQIEHDG</sequence>
<dbReference type="EC" id="2.7.7.-" evidence="6"/>
<proteinExistence type="inferred from homology"/>
<evidence type="ECO:0000313" key="12">
    <source>
        <dbReference type="Proteomes" id="UP000267821"/>
    </source>
</evidence>
<comment type="subcellular location">
    <subcellularLocation>
        <location evidence="6">Cytoplasm</location>
    </subcellularLocation>
</comment>
<dbReference type="GO" id="GO:0016779">
    <property type="term" value="F:nucleotidyltransferase activity"/>
    <property type="evidence" value="ECO:0007669"/>
    <property type="project" value="UniProtKB-UniRule"/>
</dbReference>
<feature type="binding site" evidence="7">
    <location>
        <position position="93"/>
    </location>
    <ligand>
        <name>ATP</name>
        <dbReference type="ChEBI" id="CHEBI:30616"/>
    </ligand>
</feature>
<dbReference type="CDD" id="cd01713">
    <property type="entry name" value="CTU1-like"/>
    <property type="match status" value="1"/>
</dbReference>
<feature type="domain" description="tRNA(Ile)-lysidine/2-thiocytidine synthase N-terminal" evidence="9">
    <location>
        <begin position="58"/>
        <end position="250"/>
    </location>
</feature>
<evidence type="ECO:0000256" key="1">
    <source>
        <dbReference type="ARBA" id="ARBA00022490"/>
    </source>
</evidence>
<evidence type="ECO:0000256" key="4">
    <source>
        <dbReference type="ARBA" id="ARBA00022694"/>
    </source>
</evidence>
<dbReference type="Pfam" id="PF01171">
    <property type="entry name" value="ATP_bind_3"/>
    <property type="match status" value="1"/>
</dbReference>
<dbReference type="GO" id="GO:0016787">
    <property type="term" value="F:hydrolase activity"/>
    <property type="evidence" value="ECO:0007669"/>
    <property type="project" value="UniProtKB-KW"/>
</dbReference>
<keyword evidence="7" id="KW-0547">Nucleotide-binding</keyword>
<dbReference type="EMBL" id="ML121558">
    <property type="protein sequence ID" value="RPB21561.1"/>
    <property type="molecule type" value="Genomic_DNA"/>
</dbReference>
<dbReference type="GO" id="GO:0005739">
    <property type="term" value="C:mitochondrion"/>
    <property type="evidence" value="ECO:0007669"/>
    <property type="project" value="TreeGrafter"/>
</dbReference>
<dbReference type="Pfam" id="PF16503">
    <property type="entry name" value="zn-ribbon_14"/>
    <property type="match status" value="1"/>
</dbReference>
<dbReference type="PIRSF" id="PIRSF004976">
    <property type="entry name" value="ATPase_YdaO"/>
    <property type="match status" value="1"/>
</dbReference>
<name>A0A3N4LLL1_9PEZI</name>
<dbReference type="OrthoDB" id="198857at2759"/>
<dbReference type="PANTHER" id="PTHR11807">
    <property type="entry name" value="ATPASES OF THE PP SUPERFAMILY-RELATED"/>
    <property type="match status" value="1"/>
</dbReference>
<keyword evidence="2 6" id="KW-0820">tRNA-binding</keyword>
<dbReference type="Proteomes" id="UP000267821">
    <property type="component" value="Unassembled WGS sequence"/>
</dbReference>
<comment type="function">
    <text evidence="6">Plays a central role in 2-thiolation of mcm(5)S(2)U at tRNA wobble positions of tRNA(Lys), tRNA(Glu) and tRNA(Gln). Directly binds tRNAs and probably acts by catalyzing adenylation of tRNAs, an intermediate required for 2-thiolation. It is unclear whether it acts as a sulfurtransferase that transfers sulfur from thiocarboxylated URM1 onto the uridine of tRNAs at wobble position. Prior mcm(5) tRNA modification by the elongator complex is required for 2-thiolation. May also be involved in protein urmylation.</text>
</comment>
<accession>A0A3N4LLL1</accession>
<dbReference type="InParanoid" id="A0A3N4LLL1"/>
<evidence type="ECO:0000256" key="8">
    <source>
        <dbReference type="SAM" id="MobiDB-lite"/>
    </source>
</evidence>
<dbReference type="SUPFAM" id="SSF52402">
    <property type="entry name" value="Adenine nucleotide alpha hydrolases-like"/>
    <property type="match status" value="1"/>
</dbReference>
<dbReference type="UniPathway" id="UPA00988"/>
<evidence type="ECO:0000256" key="3">
    <source>
        <dbReference type="ARBA" id="ARBA00022679"/>
    </source>
</evidence>
<evidence type="ECO:0000256" key="2">
    <source>
        <dbReference type="ARBA" id="ARBA00022555"/>
    </source>
</evidence>
<protein>
    <recommendedName>
        <fullName evidence="6">Cytoplasmic tRNA 2-thiolation protein 1</fullName>
        <ecNumber evidence="6">2.7.7.-</ecNumber>
    </recommendedName>
    <alternativeName>
        <fullName evidence="6">Cytoplasmic tRNA adenylyltransferase 1</fullName>
    </alternativeName>
</protein>
<dbReference type="InterPro" id="IPR000541">
    <property type="entry name" value="Ncs6/Tuc1/Ctu1"/>
</dbReference>
<comment type="similarity">
    <text evidence="6">Belongs to the TtcA family. CTU1/NCS6/ATPBD3 subfamily.</text>
</comment>
<feature type="binding site" evidence="7">
    <location>
        <position position="176"/>
    </location>
    <ligand>
        <name>ATP</name>
        <dbReference type="ChEBI" id="CHEBI:30616"/>
    </ligand>
</feature>
<evidence type="ECO:0000259" key="10">
    <source>
        <dbReference type="Pfam" id="PF16503"/>
    </source>
</evidence>
<keyword evidence="12" id="KW-1185">Reference proteome</keyword>
<dbReference type="InterPro" id="IPR035107">
    <property type="entry name" value="tRNA_thiolation_TtcA_Ctu1"/>
</dbReference>
<dbReference type="GO" id="GO:0032447">
    <property type="term" value="P:protein urmylation"/>
    <property type="evidence" value="ECO:0007669"/>
    <property type="project" value="UniProtKB-UniRule"/>
</dbReference>
<dbReference type="HAMAP" id="MF_03053">
    <property type="entry name" value="CTU1"/>
    <property type="match status" value="1"/>
</dbReference>
<keyword evidence="3 6" id="KW-0808">Transferase</keyword>
<reference evidence="11 12" key="1">
    <citation type="journal article" date="2018" name="Nat. Ecol. Evol.">
        <title>Pezizomycetes genomes reveal the molecular basis of ectomycorrhizal truffle lifestyle.</title>
        <authorList>
            <person name="Murat C."/>
            <person name="Payen T."/>
            <person name="Noel B."/>
            <person name="Kuo A."/>
            <person name="Morin E."/>
            <person name="Chen J."/>
            <person name="Kohler A."/>
            <person name="Krizsan K."/>
            <person name="Balestrini R."/>
            <person name="Da Silva C."/>
            <person name="Montanini B."/>
            <person name="Hainaut M."/>
            <person name="Levati E."/>
            <person name="Barry K.W."/>
            <person name="Belfiori B."/>
            <person name="Cichocki N."/>
            <person name="Clum A."/>
            <person name="Dockter R.B."/>
            <person name="Fauchery L."/>
            <person name="Guy J."/>
            <person name="Iotti M."/>
            <person name="Le Tacon F."/>
            <person name="Lindquist E.A."/>
            <person name="Lipzen A."/>
            <person name="Malagnac F."/>
            <person name="Mello A."/>
            <person name="Molinier V."/>
            <person name="Miyauchi S."/>
            <person name="Poulain J."/>
            <person name="Riccioni C."/>
            <person name="Rubini A."/>
            <person name="Sitrit Y."/>
            <person name="Splivallo R."/>
            <person name="Traeger S."/>
            <person name="Wang M."/>
            <person name="Zifcakova L."/>
            <person name="Wipf D."/>
            <person name="Zambonelli A."/>
            <person name="Paolocci F."/>
            <person name="Nowrousian M."/>
            <person name="Ottonello S."/>
            <person name="Baldrian P."/>
            <person name="Spatafora J.W."/>
            <person name="Henrissat B."/>
            <person name="Nagy L.G."/>
            <person name="Aury J.M."/>
            <person name="Wincker P."/>
            <person name="Grigoriev I.V."/>
            <person name="Bonfante P."/>
            <person name="Martin F.M."/>
        </authorList>
    </citation>
    <scope>NUCLEOTIDE SEQUENCE [LARGE SCALE GENOMIC DNA]</scope>
    <source>
        <strain evidence="11 12">ATCC MYA-4762</strain>
    </source>
</reference>
<gene>
    <name evidence="6" type="primary">NCS6</name>
    <name evidence="6" type="synonym">CTU1</name>
    <name evidence="11" type="ORF">L211DRAFT_827774</name>
</gene>
<keyword evidence="1 6" id="KW-0963">Cytoplasm</keyword>
<comment type="pathway">
    <text evidence="6">tRNA modification; 5-methoxycarbonylmethyl-2-thiouridine-tRNA biosynthesis.</text>
</comment>
<dbReference type="InterPro" id="IPR032442">
    <property type="entry name" value="CTU1_C"/>
</dbReference>
<organism evidence="11 12">
    <name type="scientific">Terfezia boudieri ATCC MYA-4762</name>
    <dbReference type="NCBI Taxonomy" id="1051890"/>
    <lineage>
        <taxon>Eukaryota</taxon>
        <taxon>Fungi</taxon>
        <taxon>Dikarya</taxon>
        <taxon>Ascomycota</taxon>
        <taxon>Pezizomycotina</taxon>
        <taxon>Pezizomycetes</taxon>
        <taxon>Pezizales</taxon>
        <taxon>Pezizaceae</taxon>
        <taxon>Terfezia</taxon>
    </lineage>
</organism>
<dbReference type="InterPro" id="IPR011063">
    <property type="entry name" value="TilS/TtcA_N"/>
</dbReference>
<evidence type="ECO:0000256" key="5">
    <source>
        <dbReference type="ARBA" id="ARBA00022884"/>
    </source>
</evidence>
<keyword evidence="7" id="KW-0067">ATP-binding</keyword>